<proteinExistence type="predicted"/>
<accession>A0AA85GFK0</accession>
<dbReference type="FunFam" id="3.30.70.330:FF:000375">
    <property type="entry name" value="RNA binding fox-1 homolog 1"/>
    <property type="match status" value="1"/>
</dbReference>
<evidence type="ECO:0000256" key="7">
    <source>
        <dbReference type="ARBA" id="ARBA00023242"/>
    </source>
</evidence>
<dbReference type="GO" id="GO:0006397">
    <property type="term" value="P:mRNA processing"/>
    <property type="evidence" value="ECO:0007669"/>
    <property type="project" value="UniProtKB-KW"/>
</dbReference>
<dbReference type="GO" id="GO:0000381">
    <property type="term" value="P:regulation of alternative mRNA splicing, via spliceosome"/>
    <property type="evidence" value="ECO:0007669"/>
    <property type="project" value="InterPro"/>
</dbReference>
<keyword evidence="4" id="KW-0507">mRNA processing</keyword>
<organism evidence="11 12">
    <name type="scientific">Schistosoma rodhaini</name>
    <dbReference type="NCBI Taxonomy" id="6188"/>
    <lineage>
        <taxon>Eukaryota</taxon>
        <taxon>Metazoa</taxon>
        <taxon>Spiralia</taxon>
        <taxon>Lophotrochozoa</taxon>
        <taxon>Platyhelminthes</taxon>
        <taxon>Trematoda</taxon>
        <taxon>Digenea</taxon>
        <taxon>Strigeidida</taxon>
        <taxon>Schistosomatoidea</taxon>
        <taxon>Schistosomatidae</taxon>
        <taxon>Schistosoma</taxon>
    </lineage>
</organism>
<dbReference type="GO" id="GO:0008380">
    <property type="term" value="P:RNA splicing"/>
    <property type="evidence" value="ECO:0007669"/>
    <property type="project" value="UniProtKB-KW"/>
</dbReference>
<keyword evidence="11" id="KW-1185">Reference proteome</keyword>
<evidence type="ECO:0000256" key="8">
    <source>
        <dbReference type="PROSITE-ProRule" id="PRU00176"/>
    </source>
</evidence>
<dbReference type="InterPro" id="IPR000504">
    <property type="entry name" value="RRM_dom"/>
</dbReference>
<feature type="compositionally biased region" description="Polar residues" evidence="9">
    <location>
        <begin position="20"/>
        <end position="41"/>
    </location>
</feature>
<reference evidence="11" key="1">
    <citation type="submission" date="2022-06" db="EMBL/GenBank/DDBJ databases">
        <authorList>
            <person name="Berger JAMES D."/>
            <person name="Berger JAMES D."/>
        </authorList>
    </citation>
    <scope>NUCLEOTIDE SEQUENCE [LARGE SCALE GENOMIC DNA]</scope>
</reference>
<dbReference type="SMART" id="SM00360">
    <property type="entry name" value="RRM"/>
    <property type="match status" value="1"/>
</dbReference>
<dbReference type="Proteomes" id="UP000050792">
    <property type="component" value="Unassembled WGS sequence"/>
</dbReference>
<evidence type="ECO:0000313" key="12">
    <source>
        <dbReference type="WBParaSite" id="SRDH1_91360.1"/>
    </source>
</evidence>
<dbReference type="InterPro" id="IPR047131">
    <property type="entry name" value="RBFOX1-like"/>
</dbReference>
<keyword evidence="6" id="KW-0508">mRNA splicing</keyword>
<dbReference type="InterPro" id="IPR012677">
    <property type="entry name" value="Nucleotide-bd_a/b_plait_sf"/>
</dbReference>
<dbReference type="PROSITE" id="PS50102">
    <property type="entry name" value="RRM"/>
    <property type="match status" value="1"/>
</dbReference>
<dbReference type="Gene3D" id="3.30.70.330">
    <property type="match status" value="1"/>
</dbReference>
<feature type="domain" description="RRM" evidence="10">
    <location>
        <begin position="151"/>
        <end position="227"/>
    </location>
</feature>
<dbReference type="CDD" id="cd12407">
    <property type="entry name" value="RRM_FOX1_like"/>
    <property type="match status" value="1"/>
</dbReference>
<dbReference type="Pfam" id="PF00076">
    <property type="entry name" value="RRM_1"/>
    <property type="match status" value="1"/>
</dbReference>
<feature type="region of interest" description="Disordered" evidence="9">
    <location>
        <begin position="1"/>
        <end position="45"/>
    </location>
</feature>
<evidence type="ECO:0000256" key="1">
    <source>
        <dbReference type="ARBA" id="ARBA00004123"/>
    </source>
</evidence>
<dbReference type="PANTHER" id="PTHR15597">
    <property type="entry name" value="ATAXIN 2-BINDING PROTEIN 1-RELATED"/>
    <property type="match status" value="1"/>
</dbReference>
<dbReference type="GO" id="GO:0003729">
    <property type="term" value="F:mRNA binding"/>
    <property type="evidence" value="ECO:0007669"/>
    <property type="project" value="TreeGrafter"/>
</dbReference>
<keyword evidence="5 8" id="KW-0694">RNA-binding</keyword>
<evidence type="ECO:0000256" key="2">
    <source>
        <dbReference type="ARBA" id="ARBA00004496"/>
    </source>
</evidence>
<dbReference type="WBParaSite" id="SRDH1_91360.1">
    <property type="protein sequence ID" value="SRDH1_91360.1"/>
    <property type="gene ID" value="SRDH1_91360"/>
</dbReference>
<evidence type="ECO:0000313" key="11">
    <source>
        <dbReference type="Proteomes" id="UP000050792"/>
    </source>
</evidence>
<sequence>MKKVDDTITIQSDFPAENDANCNPNPSSNLKRTACQAGSSEDNSDPEYARKVIVLGSEVSSVQQNGDIKLPETIQNTISGSTVTSTSLLLNATSKDVVSNTISSTNNIKPVGTNSHNNYGSSPSVSVHQLRQQQQMSEKTSVNTIPRTSTRRLHVSNIPFRFREADLRSLLGPFGPILDVEIIFNERGSKGFGFVTFMNAADAEKARENLNGHVVMGRKIEVNHATTRVLTKKRTDNTISTGGNKASNLNNQNIGLNSYTNTLASRPRINGTSVGTSNSVVAAAISAAAAVAAMSGSGVVNNHTLSGLCHLPSLHSSNLSGNNLILNQNKSSLSPLSSSTISTVTTTSIPSLSSSVSSSSAALVNLLKAQHQQQNLAAAATAVALQQHNQLNGTNSQNTQAILAALMLQNLNTPNQLIKQSLNSLSFPLENAVSNLPLQTQPQQSQTAMFNNSNSNNSNNNVNYPINNVGTSSPGFNPLALLGISNPNMNQSNIGSDLLLNPQHIRSYQMLKQTLGNVNPIISNNLPLATAPFLASNLNFPTSQIALPLINHSNNGQNLNLFTSSISPSSTSTSIGSSIQLGTNLDLNSNETKLWLASLIGNSNNCVPSDLTNNNLTNQLYQMYKSNANLNDTTTTTINNNNSNTLMKVNSLSKTQLNINETKANSSNTLTDTTNTGISQIHNICNNPTVINNQNNNNDNRNKNNEHTLTQSLSNSINTSKSSVSNLTNVFSTPGTTLTDANNLVNVAVSSLNPFNFGLTPLTATPYSPNSYLNGNAAGVLTDLFNSVPIQQQTPSLSNNSALSGFGPANCFWPLIPSVSNLTVPAPGLTTPLMIGSQNLYRNSATTIPRFSTY</sequence>
<feature type="region of interest" description="Disordered" evidence="9">
    <location>
        <begin position="443"/>
        <end position="462"/>
    </location>
</feature>
<evidence type="ECO:0000259" key="10">
    <source>
        <dbReference type="PROSITE" id="PS50102"/>
    </source>
</evidence>
<evidence type="ECO:0000256" key="3">
    <source>
        <dbReference type="ARBA" id="ARBA00022490"/>
    </source>
</evidence>
<dbReference type="SUPFAM" id="SSF54928">
    <property type="entry name" value="RNA-binding domain, RBD"/>
    <property type="match status" value="1"/>
</dbReference>
<dbReference type="GO" id="GO:0005737">
    <property type="term" value="C:cytoplasm"/>
    <property type="evidence" value="ECO:0007669"/>
    <property type="project" value="UniProtKB-SubCell"/>
</dbReference>
<evidence type="ECO:0000256" key="5">
    <source>
        <dbReference type="ARBA" id="ARBA00022884"/>
    </source>
</evidence>
<dbReference type="GO" id="GO:0005634">
    <property type="term" value="C:nucleus"/>
    <property type="evidence" value="ECO:0007669"/>
    <property type="project" value="UniProtKB-SubCell"/>
</dbReference>
<name>A0AA85GFK0_9TREM</name>
<dbReference type="GO" id="GO:0007399">
    <property type="term" value="P:nervous system development"/>
    <property type="evidence" value="ECO:0007669"/>
    <property type="project" value="InterPro"/>
</dbReference>
<dbReference type="InterPro" id="IPR035979">
    <property type="entry name" value="RBD_domain_sf"/>
</dbReference>
<dbReference type="InterPro" id="IPR034237">
    <property type="entry name" value="FOX1_RRM"/>
</dbReference>
<keyword evidence="3" id="KW-0963">Cytoplasm</keyword>
<reference evidence="12" key="2">
    <citation type="submission" date="2023-11" db="UniProtKB">
        <authorList>
            <consortium name="WormBaseParasite"/>
        </authorList>
    </citation>
    <scope>IDENTIFICATION</scope>
</reference>
<dbReference type="PANTHER" id="PTHR15597:SF22">
    <property type="entry name" value="RNA-BINDING FOX PROTEIN 1, ISOFORM H"/>
    <property type="match status" value="1"/>
</dbReference>
<comment type="subcellular location">
    <subcellularLocation>
        <location evidence="2">Cytoplasm</location>
    </subcellularLocation>
    <subcellularLocation>
        <location evidence="1">Nucleus</location>
    </subcellularLocation>
</comment>
<protein>
    <recommendedName>
        <fullName evidence="10">RRM domain-containing protein</fullName>
    </recommendedName>
</protein>
<evidence type="ECO:0000256" key="4">
    <source>
        <dbReference type="ARBA" id="ARBA00022664"/>
    </source>
</evidence>
<evidence type="ECO:0000256" key="9">
    <source>
        <dbReference type="SAM" id="MobiDB-lite"/>
    </source>
</evidence>
<evidence type="ECO:0000256" key="6">
    <source>
        <dbReference type="ARBA" id="ARBA00023187"/>
    </source>
</evidence>
<keyword evidence="7" id="KW-0539">Nucleus</keyword>
<dbReference type="AlphaFoldDB" id="A0AA85GFK0"/>